<keyword evidence="3" id="KW-1185">Reference proteome</keyword>
<gene>
    <name evidence="2" type="ORF">DFR50_101238</name>
</gene>
<name>A0A366FUE1_9HYPH</name>
<proteinExistence type="predicted"/>
<sequence length="258" mass="27655">MAVDCAKIPDLIAIVKAAAPTIQAVGPTLVLLGGVLAWLANRFLGWCVWVFDRFVRRRDLMKALLAEIASNSEAEAVYYPGEAPEGEIPDRARDFIKGLKGELGPYKPLAPYVATVPGNPVYEKAIDSLPLLPSGVIKAIVAYYSASVSLTNQLLDFREDAFLKLSQRRQLEIIAMLWNVIGRDVERTARKAKAALRWALWKSALGGSAVLAAIVGACVAAFFVVQSPVSSLAAAFTQAAIWASACETPTLRATGASP</sequence>
<organism evidence="2 3">
    <name type="scientific">Roseiarcus fermentans</name>
    <dbReference type="NCBI Taxonomy" id="1473586"/>
    <lineage>
        <taxon>Bacteria</taxon>
        <taxon>Pseudomonadati</taxon>
        <taxon>Pseudomonadota</taxon>
        <taxon>Alphaproteobacteria</taxon>
        <taxon>Hyphomicrobiales</taxon>
        <taxon>Roseiarcaceae</taxon>
        <taxon>Roseiarcus</taxon>
    </lineage>
</organism>
<dbReference type="RefSeq" id="WP_113887345.1">
    <property type="nucleotide sequence ID" value="NZ_QNRK01000001.1"/>
</dbReference>
<dbReference type="AlphaFoldDB" id="A0A366FUE1"/>
<keyword evidence="1" id="KW-0812">Transmembrane</keyword>
<evidence type="ECO:0000256" key="1">
    <source>
        <dbReference type="SAM" id="Phobius"/>
    </source>
</evidence>
<evidence type="ECO:0000313" key="2">
    <source>
        <dbReference type="EMBL" id="RBP18294.1"/>
    </source>
</evidence>
<keyword evidence="1" id="KW-0472">Membrane</keyword>
<feature type="transmembrane region" description="Helical" evidence="1">
    <location>
        <begin position="199"/>
        <end position="225"/>
    </location>
</feature>
<reference evidence="2 3" key="1">
    <citation type="submission" date="2018-06" db="EMBL/GenBank/DDBJ databases">
        <title>Genomic Encyclopedia of Type Strains, Phase IV (KMG-IV): sequencing the most valuable type-strain genomes for metagenomic binning, comparative biology and taxonomic classification.</title>
        <authorList>
            <person name="Goeker M."/>
        </authorList>
    </citation>
    <scope>NUCLEOTIDE SEQUENCE [LARGE SCALE GENOMIC DNA]</scope>
    <source>
        <strain evidence="2 3">DSM 24875</strain>
    </source>
</reference>
<accession>A0A366FUE1</accession>
<dbReference type="Proteomes" id="UP000253529">
    <property type="component" value="Unassembled WGS sequence"/>
</dbReference>
<protein>
    <submittedName>
        <fullName evidence="2">Uncharacterized protein</fullName>
    </submittedName>
</protein>
<evidence type="ECO:0000313" key="3">
    <source>
        <dbReference type="Proteomes" id="UP000253529"/>
    </source>
</evidence>
<dbReference type="EMBL" id="QNRK01000001">
    <property type="protein sequence ID" value="RBP18294.1"/>
    <property type="molecule type" value="Genomic_DNA"/>
</dbReference>
<keyword evidence="1" id="KW-1133">Transmembrane helix</keyword>
<feature type="transmembrane region" description="Helical" evidence="1">
    <location>
        <begin position="29"/>
        <end position="51"/>
    </location>
</feature>
<comment type="caution">
    <text evidence="2">The sequence shown here is derived from an EMBL/GenBank/DDBJ whole genome shotgun (WGS) entry which is preliminary data.</text>
</comment>